<accession>A0ABS7HTL7</accession>
<evidence type="ECO:0000313" key="2">
    <source>
        <dbReference type="EMBL" id="MBW9108696.1"/>
    </source>
</evidence>
<dbReference type="EMBL" id="JAEUAX010000001">
    <property type="protein sequence ID" value="MBW9108696.1"/>
    <property type="molecule type" value="Genomic_DNA"/>
</dbReference>
<sequence length="92" mass="9999">MAVIVPLCFGAAAFFVWGLVKTFVIDGTGLFEMVYSARAPMPGIVVAIAALLGIAAVCQIGWQGAGWLYRVARGEVPRATTQRARRYRRNPE</sequence>
<organism evidence="2 3">
    <name type="scientific">Microbacterium ureisolvens</name>
    <dbReference type="NCBI Taxonomy" id="2781186"/>
    <lineage>
        <taxon>Bacteria</taxon>
        <taxon>Bacillati</taxon>
        <taxon>Actinomycetota</taxon>
        <taxon>Actinomycetes</taxon>
        <taxon>Micrococcales</taxon>
        <taxon>Microbacteriaceae</taxon>
        <taxon>Microbacterium</taxon>
    </lineage>
</organism>
<keyword evidence="1" id="KW-0472">Membrane</keyword>
<evidence type="ECO:0000256" key="1">
    <source>
        <dbReference type="SAM" id="Phobius"/>
    </source>
</evidence>
<comment type="caution">
    <text evidence="2">The sequence shown here is derived from an EMBL/GenBank/DDBJ whole genome shotgun (WGS) entry which is preliminary data.</text>
</comment>
<evidence type="ECO:0000313" key="3">
    <source>
        <dbReference type="Proteomes" id="UP000777440"/>
    </source>
</evidence>
<dbReference type="Proteomes" id="UP000777440">
    <property type="component" value="Unassembled WGS sequence"/>
</dbReference>
<keyword evidence="1" id="KW-0812">Transmembrane</keyword>
<name>A0ABS7HTL7_9MICO</name>
<keyword evidence="3" id="KW-1185">Reference proteome</keyword>
<reference evidence="2 3" key="1">
    <citation type="journal article" date="2021" name="MBio">
        <title>Poor Competitiveness of Bradyrhizobium in Pigeon Pea Root Colonization in Indian Soils.</title>
        <authorList>
            <person name="Chalasani D."/>
            <person name="Basu A."/>
            <person name="Pullabhotla S.V.S.R.N."/>
            <person name="Jorrin B."/>
            <person name="Neal A.L."/>
            <person name="Poole P.S."/>
            <person name="Podile A.R."/>
            <person name="Tkacz A."/>
        </authorList>
    </citation>
    <scope>NUCLEOTIDE SEQUENCE [LARGE SCALE GENOMIC DNA]</scope>
    <source>
        <strain evidence="2 3">HU12</strain>
    </source>
</reference>
<gene>
    <name evidence="2" type="ORF">JNB61_02830</name>
</gene>
<proteinExistence type="predicted"/>
<protein>
    <recommendedName>
        <fullName evidence="4">DUF1049 domain-containing protein</fullName>
    </recommendedName>
</protein>
<keyword evidence="1" id="KW-1133">Transmembrane helix</keyword>
<feature type="transmembrane region" description="Helical" evidence="1">
    <location>
        <begin position="42"/>
        <end position="62"/>
    </location>
</feature>
<evidence type="ECO:0008006" key="4">
    <source>
        <dbReference type="Google" id="ProtNLM"/>
    </source>
</evidence>